<dbReference type="AlphaFoldDB" id="A0A498LNR4"/>
<feature type="compositionally biased region" description="Basic and acidic residues" evidence="1">
    <location>
        <begin position="267"/>
        <end position="283"/>
    </location>
</feature>
<evidence type="ECO:0000256" key="1">
    <source>
        <dbReference type="SAM" id="MobiDB-lite"/>
    </source>
</evidence>
<protein>
    <submittedName>
        <fullName evidence="2">Uncharacterized protein</fullName>
    </submittedName>
</protein>
<name>A0A498LNR4_LABRO</name>
<accession>A0A498LNR4</accession>
<organism evidence="2 3">
    <name type="scientific">Labeo rohita</name>
    <name type="common">Indian major carp</name>
    <name type="synonym">Cyprinus rohita</name>
    <dbReference type="NCBI Taxonomy" id="84645"/>
    <lineage>
        <taxon>Eukaryota</taxon>
        <taxon>Metazoa</taxon>
        <taxon>Chordata</taxon>
        <taxon>Craniata</taxon>
        <taxon>Vertebrata</taxon>
        <taxon>Euteleostomi</taxon>
        <taxon>Actinopterygii</taxon>
        <taxon>Neopterygii</taxon>
        <taxon>Teleostei</taxon>
        <taxon>Ostariophysi</taxon>
        <taxon>Cypriniformes</taxon>
        <taxon>Cyprinidae</taxon>
        <taxon>Labeoninae</taxon>
        <taxon>Labeonini</taxon>
        <taxon>Labeo</taxon>
    </lineage>
</organism>
<evidence type="ECO:0000313" key="2">
    <source>
        <dbReference type="EMBL" id="RXN09432.1"/>
    </source>
</evidence>
<proteinExistence type="predicted"/>
<feature type="region of interest" description="Disordered" evidence="1">
    <location>
        <begin position="264"/>
        <end position="300"/>
    </location>
</feature>
<reference evidence="2 3" key="1">
    <citation type="submission" date="2018-03" db="EMBL/GenBank/DDBJ databases">
        <title>Draft genome sequence of Rohu Carp (Labeo rohita).</title>
        <authorList>
            <person name="Das P."/>
            <person name="Kushwaha B."/>
            <person name="Joshi C.G."/>
            <person name="Kumar D."/>
            <person name="Nagpure N.S."/>
            <person name="Sahoo L."/>
            <person name="Das S.P."/>
            <person name="Bit A."/>
            <person name="Patnaik S."/>
            <person name="Meher P.K."/>
            <person name="Jayasankar P."/>
            <person name="Koringa P.G."/>
            <person name="Patel N.V."/>
            <person name="Hinsu A.T."/>
            <person name="Kumar R."/>
            <person name="Pandey M."/>
            <person name="Agarwal S."/>
            <person name="Srivastava S."/>
            <person name="Singh M."/>
            <person name="Iquebal M.A."/>
            <person name="Jaiswal S."/>
            <person name="Angadi U.B."/>
            <person name="Kumar N."/>
            <person name="Raza M."/>
            <person name="Shah T.M."/>
            <person name="Rai A."/>
            <person name="Jena J.K."/>
        </authorList>
    </citation>
    <scope>NUCLEOTIDE SEQUENCE [LARGE SCALE GENOMIC DNA]</scope>
    <source>
        <strain evidence="2">DASCIFA01</strain>
        <tissue evidence="2">Testis</tissue>
    </source>
</reference>
<sequence>MYEELGRKIQATNPYAMSSPSSTRPLPFQMYSTPGSTADQMLRKELPYLSRREFRVHGGQIGDSTSEISFNSLCRQIEEGLHKHFSESEIIRGVLKITKPGHFKEMLMEKEDLTVQELKGLLQSHLGDKSSTELFQSLMCARQAENENPQQFLYRVIGLKRKIQLASKHGTADIRYDAKTIQEVFLHTVCQGLGPKHGELRRDFKQLVASGDVTDDTLLRQLVKVTSEEEERQCRIQSLPRTKVTHARSAQIEGGPEIKAAAAMTEQTDKEIRNPSRSPDKCSHFTATGQGERAAVSMHD</sequence>
<evidence type="ECO:0000313" key="3">
    <source>
        <dbReference type="Proteomes" id="UP000290572"/>
    </source>
</evidence>
<keyword evidence="3" id="KW-1185">Reference proteome</keyword>
<gene>
    <name evidence="2" type="ORF">ROHU_011068</name>
</gene>
<dbReference type="STRING" id="84645.A0A498LNR4"/>
<comment type="caution">
    <text evidence="2">The sequence shown here is derived from an EMBL/GenBank/DDBJ whole genome shotgun (WGS) entry which is preliminary data.</text>
</comment>
<dbReference type="EMBL" id="QBIY01013282">
    <property type="protein sequence ID" value="RXN09432.1"/>
    <property type="molecule type" value="Genomic_DNA"/>
</dbReference>
<dbReference type="Proteomes" id="UP000290572">
    <property type="component" value="Unassembled WGS sequence"/>
</dbReference>